<protein>
    <submittedName>
        <fullName evidence="2">Uncharacterized protein</fullName>
    </submittedName>
</protein>
<accession>A0A834E0Z2</accession>
<sequence length="156" mass="16382">MMRGYHLCWFPRWHAGMSGHTFHSPGDVGSPGGLTAISSWEPPLHCACLQTTLGEACPTPADHCQPTCSKGAARGARAQRASPRSHPGSSAPNAGSRARLRAALWSCQTPCPHPACRQAPCHLLWQGGGARGEPVPTAGPRAGTSESDRANFPNTI</sequence>
<dbReference type="EMBL" id="JABVXQ010000007">
    <property type="protein sequence ID" value="KAF6099941.1"/>
    <property type="molecule type" value="Genomic_DNA"/>
</dbReference>
<gene>
    <name evidence="2" type="ORF">HJG60_011657</name>
</gene>
<organism evidence="2 3">
    <name type="scientific">Phyllostomus discolor</name>
    <name type="common">pale spear-nosed bat</name>
    <dbReference type="NCBI Taxonomy" id="89673"/>
    <lineage>
        <taxon>Eukaryota</taxon>
        <taxon>Metazoa</taxon>
        <taxon>Chordata</taxon>
        <taxon>Craniata</taxon>
        <taxon>Vertebrata</taxon>
        <taxon>Euteleostomi</taxon>
        <taxon>Mammalia</taxon>
        <taxon>Eutheria</taxon>
        <taxon>Laurasiatheria</taxon>
        <taxon>Chiroptera</taxon>
        <taxon>Yangochiroptera</taxon>
        <taxon>Phyllostomidae</taxon>
        <taxon>Phyllostominae</taxon>
        <taxon>Phyllostomus</taxon>
    </lineage>
</organism>
<evidence type="ECO:0000313" key="2">
    <source>
        <dbReference type="EMBL" id="KAF6099941.1"/>
    </source>
</evidence>
<evidence type="ECO:0000313" key="3">
    <source>
        <dbReference type="Proteomes" id="UP000664940"/>
    </source>
</evidence>
<dbReference type="Proteomes" id="UP000664940">
    <property type="component" value="Unassembled WGS sequence"/>
</dbReference>
<name>A0A834E0Z2_9CHIR</name>
<feature type="region of interest" description="Disordered" evidence="1">
    <location>
        <begin position="130"/>
        <end position="156"/>
    </location>
</feature>
<proteinExistence type="predicted"/>
<comment type="caution">
    <text evidence="2">The sequence shown here is derived from an EMBL/GenBank/DDBJ whole genome shotgun (WGS) entry which is preliminary data.</text>
</comment>
<reference evidence="2 3" key="1">
    <citation type="journal article" date="2020" name="Nature">
        <title>Six reference-quality genomes reveal evolution of bat adaptations.</title>
        <authorList>
            <person name="Jebb D."/>
            <person name="Huang Z."/>
            <person name="Pippel M."/>
            <person name="Hughes G.M."/>
            <person name="Lavrichenko K."/>
            <person name="Devanna P."/>
            <person name="Winkler S."/>
            <person name="Jermiin L.S."/>
            <person name="Skirmuntt E.C."/>
            <person name="Katzourakis A."/>
            <person name="Burkitt-Gray L."/>
            <person name="Ray D.A."/>
            <person name="Sullivan K.A.M."/>
            <person name="Roscito J.G."/>
            <person name="Kirilenko B.M."/>
            <person name="Davalos L.M."/>
            <person name="Corthals A.P."/>
            <person name="Power M.L."/>
            <person name="Jones G."/>
            <person name="Ransome R.D."/>
            <person name="Dechmann D.K.N."/>
            <person name="Locatelli A.G."/>
            <person name="Puechmaille S.J."/>
            <person name="Fedrigo O."/>
            <person name="Jarvis E.D."/>
            <person name="Hiller M."/>
            <person name="Vernes S.C."/>
            <person name="Myers E.W."/>
            <person name="Teeling E.C."/>
        </authorList>
    </citation>
    <scope>NUCLEOTIDE SEQUENCE [LARGE SCALE GENOMIC DNA]</scope>
    <source>
        <strain evidence="2">Bat1K_MPI-CBG_1</strain>
    </source>
</reference>
<dbReference type="AlphaFoldDB" id="A0A834E0Z2"/>
<feature type="region of interest" description="Disordered" evidence="1">
    <location>
        <begin position="68"/>
        <end position="95"/>
    </location>
</feature>
<evidence type="ECO:0000256" key="1">
    <source>
        <dbReference type="SAM" id="MobiDB-lite"/>
    </source>
</evidence>
<feature type="compositionally biased region" description="Low complexity" evidence="1">
    <location>
        <begin position="71"/>
        <end position="81"/>
    </location>
</feature>